<gene>
    <name evidence="1" type="ORF">I4J89_16290</name>
</gene>
<evidence type="ECO:0000313" key="1">
    <source>
        <dbReference type="EMBL" id="MBG0563015.1"/>
    </source>
</evidence>
<name>A0A931C412_9ACTN</name>
<accession>A0A931C412</accession>
<sequence>MPPDDLLGDWEHRARQQAELSAELSRRIRDTVATAEAPGGEVRVTVDHSGGLAALRLDDRAMVLRADELADLVMETVRRAQSRLAEQVAEVVRGMYGSDSPTTAFIADAYATQFPRSSDEESEAG</sequence>
<comment type="caution">
    <text evidence="1">The sequence shown here is derived from an EMBL/GenBank/DDBJ whole genome shotgun (WGS) entry which is preliminary data.</text>
</comment>
<evidence type="ECO:0000313" key="2">
    <source>
        <dbReference type="Proteomes" id="UP000598146"/>
    </source>
</evidence>
<dbReference type="AlphaFoldDB" id="A0A931C412"/>
<dbReference type="InterPro" id="IPR036894">
    <property type="entry name" value="YbaB-like_sf"/>
</dbReference>
<dbReference type="Proteomes" id="UP000598146">
    <property type="component" value="Unassembled WGS sequence"/>
</dbReference>
<dbReference type="Gene3D" id="3.30.1310.10">
    <property type="entry name" value="Nucleoid-associated protein YbaB-like domain"/>
    <property type="match status" value="1"/>
</dbReference>
<organism evidence="1 2">
    <name type="scientific">Actinoplanes aureus</name>
    <dbReference type="NCBI Taxonomy" id="2792083"/>
    <lineage>
        <taxon>Bacteria</taxon>
        <taxon>Bacillati</taxon>
        <taxon>Actinomycetota</taxon>
        <taxon>Actinomycetes</taxon>
        <taxon>Micromonosporales</taxon>
        <taxon>Micromonosporaceae</taxon>
        <taxon>Actinoplanes</taxon>
    </lineage>
</organism>
<dbReference type="RefSeq" id="WP_196414826.1">
    <property type="nucleotide sequence ID" value="NZ_JADQTO010000007.1"/>
</dbReference>
<dbReference type="EMBL" id="JADQTO010000007">
    <property type="protein sequence ID" value="MBG0563015.1"/>
    <property type="molecule type" value="Genomic_DNA"/>
</dbReference>
<reference evidence="1" key="1">
    <citation type="submission" date="2020-11" db="EMBL/GenBank/DDBJ databases">
        <title>Isolation and identification of active actinomycetes.</title>
        <authorList>
            <person name="Sun X."/>
        </authorList>
    </citation>
    <scope>NUCLEOTIDE SEQUENCE</scope>
    <source>
        <strain evidence="1">NEAU-A11</strain>
    </source>
</reference>
<proteinExistence type="predicted"/>
<keyword evidence="2" id="KW-1185">Reference proteome</keyword>
<dbReference type="GO" id="GO:0003677">
    <property type="term" value="F:DNA binding"/>
    <property type="evidence" value="ECO:0007669"/>
    <property type="project" value="InterPro"/>
</dbReference>
<dbReference type="SUPFAM" id="SSF82607">
    <property type="entry name" value="YbaB-like"/>
    <property type="match status" value="1"/>
</dbReference>
<dbReference type="InterPro" id="IPR004401">
    <property type="entry name" value="YbaB/EbfC"/>
</dbReference>
<dbReference type="Pfam" id="PF02575">
    <property type="entry name" value="YbaB_DNA_bd"/>
    <property type="match status" value="1"/>
</dbReference>
<protein>
    <submittedName>
        <fullName evidence="1">YbaB/EbfC family nucleoid-associated protein</fullName>
    </submittedName>
</protein>